<evidence type="ECO:0000256" key="1">
    <source>
        <dbReference type="SAM" id="MobiDB-lite"/>
    </source>
</evidence>
<dbReference type="PANTHER" id="PTHR40269">
    <property type="entry name" value="OUTER MEMBRANE PROTEIN-RELATED"/>
    <property type="match status" value="1"/>
</dbReference>
<feature type="compositionally biased region" description="Low complexity" evidence="1">
    <location>
        <begin position="88"/>
        <end position="104"/>
    </location>
</feature>
<organism evidence="3 4">
    <name type="scientific">Acidicapsa dinghuensis</name>
    <dbReference type="NCBI Taxonomy" id="2218256"/>
    <lineage>
        <taxon>Bacteria</taxon>
        <taxon>Pseudomonadati</taxon>
        <taxon>Acidobacteriota</taxon>
        <taxon>Terriglobia</taxon>
        <taxon>Terriglobales</taxon>
        <taxon>Acidobacteriaceae</taxon>
        <taxon>Acidicapsa</taxon>
    </lineage>
</organism>
<keyword evidence="2" id="KW-0812">Transmembrane</keyword>
<sequence length="558" mass="59645">MDFRNCASLSRSVPVGQKVNGRSGRDRGGSLIAKSMVLFGLLTVTGVLMAQQPYGQGAYPQQYPQQYGQGGSDGYGVPDPPDEPSYPQQYGQNQYGQGQYDQDQYGQMPNYNQQYGQPGYGQYSGSAQAMGRQQLEQLLAPVALYPDGLLAQLLAASTYPAQVSDAAQWRQAQGNAAPDQIAYGADQQNWDPSVKALTAFPQVLSQLAQNMNWTVALGNAYYNQPQDVMDTVQELRARAQQAGNLQNTPQESMNYDDGSIDLQPANPDVVYVPTYNPWTVYGASILPYPGFVYWGGTAAYWGFQGIRFGIGYGIEAFTRFLWGWHGWGMDWHAHSVMFNHAGYFSHSRSVRDWGLPHGGARAGYGGRYNAGGGQGYGRQGYGSNGYRSYGGYQQRAENGGGFRYGGTAQTPYRGYGMSGTQPGRLPAQGYNGMPQRMTHPEAGIQGGYGRPGSYGGYSQGGYRMQSPGSFGGRPSSGFGTPVQGYRQPGGFPRTSYNGFSGHAAQPQHFSGFGGGGHSFSAPHAQSFSSHGGGGSFHSGGGGHSGGHGGGGHGGGHHR</sequence>
<gene>
    <name evidence="3" type="ORF">ACFPT7_06205</name>
</gene>
<feature type="compositionally biased region" description="Gly residues" evidence="1">
    <location>
        <begin position="530"/>
        <end position="558"/>
    </location>
</feature>
<reference evidence="4" key="1">
    <citation type="journal article" date="2019" name="Int. J. Syst. Evol. Microbiol.">
        <title>The Global Catalogue of Microorganisms (GCM) 10K type strain sequencing project: providing services to taxonomists for standard genome sequencing and annotation.</title>
        <authorList>
            <consortium name="The Broad Institute Genomics Platform"/>
            <consortium name="The Broad Institute Genome Sequencing Center for Infectious Disease"/>
            <person name="Wu L."/>
            <person name="Ma J."/>
        </authorList>
    </citation>
    <scope>NUCLEOTIDE SEQUENCE [LARGE SCALE GENOMIC DNA]</scope>
    <source>
        <strain evidence="4">JCM 4087</strain>
    </source>
</reference>
<evidence type="ECO:0000313" key="4">
    <source>
        <dbReference type="Proteomes" id="UP001596091"/>
    </source>
</evidence>
<keyword evidence="2" id="KW-1133">Transmembrane helix</keyword>
<feature type="region of interest" description="Disordered" evidence="1">
    <location>
        <begin position="60"/>
        <end position="104"/>
    </location>
</feature>
<dbReference type="Proteomes" id="UP001596091">
    <property type="component" value="Unassembled WGS sequence"/>
</dbReference>
<protein>
    <submittedName>
        <fullName evidence="3">DUF3300 domain-containing protein</fullName>
    </submittedName>
</protein>
<comment type="caution">
    <text evidence="3">The sequence shown here is derived from an EMBL/GenBank/DDBJ whole genome shotgun (WGS) entry which is preliminary data.</text>
</comment>
<proteinExistence type="predicted"/>
<accession>A0ABW1EEU5</accession>
<evidence type="ECO:0000313" key="3">
    <source>
        <dbReference type="EMBL" id="MFC5861878.1"/>
    </source>
</evidence>
<name>A0ABW1EEU5_9BACT</name>
<feature type="region of interest" description="Disordered" evidence="1">
    <location>
        <begin position="458"/>
        <end position="558"/>
    </location>
</feature>
<dbReference type="RefSeq" id="WP_263337635.1">
    <property type="nucleotide sequence ID" value="NZ_JAGSYH010000004.1"/>
</dbReference>
<evidence type="ECO:0000256" key="2">
    <source>
        <dbReference type="SAM" id="Phobius"/>
    </source>
</evidence>
<feature type="transmembrane region" description="Helical" evidence="2">
    <location>
        <begin position="31"/>
        <end position="50"/>
    </location>
</feature>
<dbReference type="InterPro" id="IPR021728">
    <property type="entry name" value="DUF3300"/>
</dbReference>
<dbReference type="EMBL" id="JBHSPH010000002">
    <property type="protein sequence ID" value="MFC5861878.1"/>
    <property type="molecule type" value="Genomic_DNA"/>
</dbReference>
<keyword evidence="2" id="KW-0472">Membrane</keyword>
<dbReference type="PANTHER" id="PTHR40269:SF1">
    <property type="entry name" value="OUTER MEMBRANE PROTEIN"/>
    <property type="match status" value="1"/>
</dbReference>
<dbReference type="Pfam" id="PF11737">
    <property type="entry name" value="DUF3300"/>
    <property type="match status" value="1"/>
</dbReference>
<feature type="compositionally biased region" description="Low complexity" evidence="1">
    <location>
        <begin position="460"/>
        <end position="479"/>
    </location>
</feature>
<keyword evidence="4" id="KW-1185">Reference proteome</keyword>